<accession>A0A6I4MKV4</accession>
<keyword evidence="2" id="KW-0285">Flavoprotein</keyword>
<dbReference type="InterPro" id="IPR050315">
    <property type="entry name" value="FAD-oxidoreductase_2"/>
</dbReference>
<evidence type="ECO:0000259" key="5">
    <source>
        <dbReference type="Pfam" id="PF00890"/>
    </source>
</evidence>
<dbReference type="InterPro" id="IPR036188">
    <property type="entry name" value="FAD/NAD-bd_sf"/>
</dbReference>
<dbReference type="GO" id="GO:0008202">
    <property type="term" value="P:steroid metabolic process"/>
    <property type="evidence" value="ECO:0007669"/>
    <property type="project" value="UniProtKB-ARBA"/>
</dbReference>
<evidence type="ECO:0000256" key="4">
    <source>
        <dbReference type="ARBA" id="ARBA00023002"/>
    </source>
</evidence>
<comment type="cofactor">
    <cofactor evidence="1">
        <name>FAD</name>
        <dbReference type="ChEBI" id="CHEBI:57692"/>
    </cofactor>
</comment>
<dbReference type="InterPro" id="IPR003953">
    <property type="entry name" value="FAD-dep_OxRdtase_2_FAD-bd"/>
</dbReference>
<dbReference type="AlphaFoldDB" id="A0A6I4MKV4"/>
<dbReference type="RefSeq" id="WP_151597330.1">
    <property type="nucleotide sequence ID" value="NZ_WBMS02000031.1"/>
</dbReference>
<evidence type="ECO:0000256" key="2">
    <source>
        <dbReference type="ARBA" id="ARBA00022630"/>
    </source>
</evidence>
<dbReference type="GO" id="GO:0033765">
    <property type="term" value="F:steroid dehydrogenase activity, acting on the CH-CH group of donors"/>
    <property type="evidence" value="ECO:0007669"/>
    <property type="project" value="UniProtKB-ARBA"/>
</dbReference>
<keyword evidence="4" id="KW-0560">Oxidoreductase</keyword>
<evidence type="ECO:0000256" key="1">
    <source>
        <dbReference type="ARBA" id="ARBA00001974"/>
    </source>
</evidence>
<dbReference type="PANTHER" id="PTHR43400">
    <property type="entry name" value="FUMARATE REDUCTASE"/>
    <property type="match status" value="1"/>
</dbReference>
<dbReference type="PRINTS" id="PR00411">
    <property type="entry name" value="PNDRDTASEI"/>
</dbReference>
<proteinExistence type="predicted"/>
<dbReference type="PRINTS" id="PR00368">
    <property type="entry name" value="FADPNR"/>
</dbReference>
<dbReference type="Proteomes" id="UP000462055">
    <property type="component" value="Unassembled WGS sequence"/>
</dbReference>
<reference evidence="6" key="1">
    <citation type="submission" date="2019-12" db="EMBL/GenBank/DDBJ databases">
        <title>Actinomadura physcomitrii sp. nov., a novel actinomycete isolated from moss [Physcomitrium sphaericum (Ludw) Fuernr].</title>
        <authorList>
            <person name="Zhuang X."/>
        </authorList>
    </citation>
    <scope>NUCLEOTIDE SEQUENCE [LARGE SCALE GENOMIC DNA]</scope>
    <source>
        <strain evidence="6">LD22</strain>
    </source>
</reference>
<dbReference type="Gene3D" id="3.90.700.10">
    <property type="entry name" value="Succinate dehydrogenase/fumarate reductase flavoprotein, catalytic domain"/>
    <property type="match status" value="1"/>
</dbReference>
<evidence type="ECO:0000313" key="7">
    <source>
        <dbReference type="Proteomes" id="UP000462055"/>
    </source>
</evidence>
<dbReference type="PANTHER" id="PTHR43400:SF10">
    <property type="entry name" value="3-OXOSTEROID 1-DEHYDROGENASE"/>
    <property type="match status" value="1"/>
</dbReference>
<keyword evidence="3" id="KW-0274">FAD</keyword>
<comment type="caution">
    <text evidence="6">The sequence shown here is derived from an EMBL/GenBank/DDBJ whole genome shotgun (WGS) entry which is preliminary data.</text>
</comment>
<feature type="domain" description="FAD-dependent oxidoreductase 2 FAD-binding" evidence="5">
    <location>
        <begin position="17"/>
        <end position="440"/>
    </location>
</feature>
<dbReference type="Pfam" id="PF00890">
    <property type="entry name" value="FAD_binding_2"/>
    <property type="match status" value="1"/>
</dbReference>
<evidence type="ECO:0000313" key="6">
    <source>
        <dbReference type="EMBL" id="MWA04824.1"/>
    </source>
</evidence>
<dbReference type="Gene3D" id="3.50.50.60">
    <property type="entry name" value="FAD/NAD(P)-binding domain"/>
    <property type="match status" value="1"/>
</dbReference>
<gene>
    <name evidence="6" type="ORF">F8568_031535</name>
</gene>
<dbReference type="SUPFAM" id="SSF51905">
    <property type="entry name" value="FAD/NAD(P)-binding domain"/>
    <property type="match status" value="1"/>
</dbReference>
<evidence type="ECO:0000256" key="3">
    <source>
        <dbReference type="ARBA" id="ARBA00022827"/>
    </source>
</evidence>
<keyword evidence="7" id="KW-1185">Reference proteome</keyword>
<dbReference type="SUPFAM" id="SSF56425">
    <property type="entry name" value="Succinate dehydrogenase/fumarate reductase flavoprotein, catalytic domain"/>
    <property type="match status" value="1"/>
</dbReference>
<name>A0A6I4MKV4_9ACTN</name>
<dbReference type="EMBL" id="WBMS02000031">
    <property type="protein sequence ID" value="MWA04824.1"/>
    <property type="molecule type" value="Genomic_DNA"/>
</dbReference>
<protein>
    <submittedName>
        <fullName evidence="6">FAD-dependent oxidoreductase</fullName>
    </submittedName>
</protein>
<sequence>MTNRDGGGPSADLLEADLIVIGAGMGGMTAAARCAAAGSKVVVIEKAPAIGGSAVLSGGGLWTAGDVETMRRINPMGDPGLGELVVSTWAEVADWIASTGVEIEEKRELDAGSAPGGFPAVIRKFDVIGYIGRCRTIVESAGGVVATGATVLRLSTRQGAVVGAVVRDRDGVAELRAPHTVLATGGFQGDRELRREFLGSFTADVLVRSNPYSTGDGLRLGRSVGAALTPNLDGWYGHTVPYPLAGGLEPKDYIRFAQFGLSPHSLLLNRAGQRFVDESAGYYRNAQAVCRQPDQRALLVFDETVRAADTNRRGAVEQVDRPREAELAGAHVVREATWREVEARVAAWGYRGVDAAVKQFNAAVIAGNDRLGPARAGNRRVLVRPPFYAMEVQPAITFTHGGLRVDRWARVLGTDGEPITGLLAAGVDAAGTYHVAYAGGLAMSGALGLAAAGSALADPTAAAAVALSHC</sequence>
<organism evidence="6 7">
    <name type="scientific">Actinomadura physcomitrii</name>
    <dbReference type="NCBI Taxonomy" id="2650748"/>
    <lineage>
        <taxon>Bacteria</taxon>
        <taxon>Bacillati</taxon>
        <taxon>Actinomycetota</taxon>
        <taxon>Actinomycetes</taxon>
        <taxon>Streptosporangiales</taxon>
        <taxon>Thermomonosporaceae</taxon>
        <taxon>Actinomadura</taxon>
    </lineage>
</organism>
<dbReference type="InterPro" id="IPR027477">
    <property type="entry name" value="Succ_DH/fumarate_Rdtase_cat_sf"/>
</dbReference>